<dbReference type="AlphaFoldDB" id="A0A9D7XR14"/>
<dbReference type="EMBL" id="JADKGY010000031">
    <property type="protein sequence ID" value="MBK9984685.1"/>
    <property type="molecule type" value="Genomic_DNA"/>
</dbReference>
<dbReference type="InterPro" id="IPR030955">
    <property type="entry name" value="CHP04423"/>
</dbReference>
<gene>
    <name evidence="1" type="ORF">IPP15_20365</name>
</gene>
<dbReference type="NCBIfam" id="TIGR04423">
    <property type="entry name" value="casT3_TIGR04423"/>
    <property type="match status" value="1"/>
</dbReference>
<organism evidence="1 2">
    <name type="scientific">Candidatus Opimibacter skivensis</name>
    <dbReference type="NCBI Taxonomy" id="2982028"/>
    <lineage>
        <taxon>Bacteria</taxon>
        <taxon>Pseudomonadati</taxon>
        <taxon>Bacteroidota</taxon>
        <taxon>Saprospiria</taxon>
        <taxon>Saprospirales</taxon>
        <taxon>Saprospiraceae</taxon>
        <taxon>Candidatus Opimibacter</taxon>
    </lineage>
</organism>
<name>A0A9D7XR14_9BACT</name>
<evidence type="ECO:0000313" key="1">
    <source>
        <dbReference type="EMBL" id="MBK9984685.1"/>
    </source>
</evidence>
<evidence type="ECO:0000313" key="2">
    <source>
        <dbReference type="Proteomes" id="UP000808337"/>
    </source>
</evidence>
<dbReference type="Proteomes" id="UP000808337">
    <property type="component" value="Unassembled WGS sequence"/>
</dbReference>
<proteinExistence type="predicted"/>
<accession>A0A9D7XR14</accession>
<sequence length="132" mass="15557">MQHKKLDQKEWEILDALIIQSGYLWYSDKRDPYLYSGKTISLVELLTELPHVIEGWLVTKEDSYCIRYIDGKYYVHQYDIAYAKMGEEIKYPAHKLDANLLVFRQGFAMVDSNVVHGLSQKMPSWRVFTGFE</sequence>
<comment type="caution">
    <text evidence="1">The sequence shown here is derived from an EMBL/GenBank/DDBJ whole genome shotgun (WGS) entry which is preliminary data.</text>
</comment>
<protein>
    <submittedName>
        <fullName evidence="1">TIGR04423 family type III CRISPR-associated protein</fullName>
    </submittedName>
</protein>
<reference evidence="1 2" key="1">
    <citation type="submission" date="2020-10" db="EMBL/GenBank/DDBJ databases">
        <title>Connecting structure to function with the recovery of over 1000 high-quality activated sludge metagenome-assembled genomes encoding full-length rRNA genes using long-read sequencing.</title>
        <authorList>
            <person name="Singleton C.M."/>
            <person name="Petriglieri F."/>
            <person name="Kristensen J.M."/>
            <person name="Kirkegaard R.H."/>
            <person name="Michaelsen T.Y."/>
            <person name="Andersen M.H."/>
            <person name="Karst S.M."/>
            <person name="Dueholm M.S."/>
            <person name="Nielsen P.H."/>
            <person name="Albertsen M."/>
        </authorList>
    </citation>
    <scope>NUCLEOTIDE SEQUENCE [LARGE SCALE GENOMIC DNA]</scope>
    <source>
        <strain evidence="1">Ribe_18-Q3-R11-54_MAXAC.273</strain>
    </source>
</reference>